<organism evidence="1 2">
    <name type="scientific">Apiospora phragmitis</name>
    <dbReference type="NCBI Taxonomy" id="2905665"/>
    <lineage>
        <taxon>Eukaryota</taxon>
        <taxon>Fungi</taxon>
        <taxon>Dikarya</taxon>
        <taxon>Ascomycota</taxon>
        <taxon>Pezizomycotina</taxon>
        <taxon>Sordariomycetes</taxon>
        <taxon>Xylariomycetidae</taxon>
        <taxon>Amphisphaeriales</taxon>
        <taxon>Apiosporaceae</taxon>
        <taxon>Apiospora</taxon>
    </lineage>
</organism>
<dbReference type="EMBL" id="JAQQWL010000015">
    <property type="protein sequence ID" value="KAK8040949.1"/>
    <property type="molecule type" value="Genomic_DNA"/>
</dbReference>
<name>A0ABR1T302_9PEZI</name>
<proteinExistence type="predicted"/>
<dbReference type="RefSeq" id="XP_066708494.1">
    <property type="nucleotide sequence ID" value="XM_066865365.1"/>
</dbReference>
<dbReference type="Proteomes" id="UP001480595">
    <property type="component" value="Unassembled WGS sequence"/>
</dbReference>
<keyword evidence="2" id="KW-1185">Reference proteome</keyword>
<protein>
    <submittedName>
        <fullName evidence="1">Uncharacterized protein</fullName>
    </submittedName>
</protein>
<gene>
    <name evidence="1" type="ORF">PG994_013956</name>
</gene>
<evidence type="ECO:0000313" key="2">
    <source>
        <dbReference type="Proteomes" id="UP001480595"/>
    </source>
</evidence>
<sequence>MGALISFFETNIRPNFYAITNSAVRFESSLLERTPGLKAEKTFRAFPPAALLRSDPALENIICIHTLTHMLVLFPLKMAHLAEEWNSVSDKGLQFKSYILPQANTAPGLLLRFISWLIITWFSMATVNSQFIHTDRERKGTHRRGWSWRMVGLYILEPKPTMRIPPIVLWGLGRRVVQTTGGYEAAGNGSCC</sequence>
<evidence type="ECO:0000313" key="1">
    <source>
        <dbReference type="EMBL" id="KAK8040949.1"/>
    </source>
</evidence>
<accession>A0ABR1T302</accession>
<reference evidence="1 2" key="1">
    <citation type="submission" date="2023-01" db="EMBL/GenBank/DDBJ databases">
        <title>Analysis of 21 Apiospora genomes using comparative genomics revels a genus with tremendous synthesis potential of carbohydrate active enzymes and secondary metabolites.</title>
        <authorList>
            <person name="Sorensen T."/>
        </authorList>
    </citation>
    <scope>NUCLEOTIDE SEQUENCE [LARGE SCALE GENOMIC DNA]</scope>
    <source>
        <strain evidence="1 2">CBS 135458</strain>
    </source>
</reference>
<dbReference type="GeneID" id="92098428"/>
<comment type="caution">
    <text evidence="1">The sequence shown here is derived from an EMBL/GenBank/DDBJ whole genome shotgun (WGS) entry which is preliminary data.</text>
</comment>